<accession>A0ABT5MBR2</accession>
<dbReference type="Pfam" id="PF03466">
    <property type="entry name" value="LysR_substrate"/>
    <property type="match status" value="1"/>
</dbReference>
<evidence type="ECO:0000256" key="3">
    <source>
        <dbReference type="ARBA" id="ARBA00023125"/>
    </source>
</evidence>
<sequence length="335" mass="37054">MLMSPDPSTGKPLSIAQAFARLRFRHLQFLDLLDQTRNLRLTAEQMHITQPAATKILMDIEDILGSRLFDRLSRGMRPNELGLFTLRYAQGALAGHRRFVDEFNALKQGGHGHLSVGAITGSAAHLLTASVAEIQRLRPLLVVKILEQSSDQLIVWLAERKIDLMIGRFTDESQRPQFQYERLSSEQLQVVAGLNHPLRGANDLQLTELARWPWILYPASTAVRKVSDDIFGSTGLAPTSGVVETPSFLFALELMQITDMLSLQPTALVDKYVAKGLLARVPVELPDRMPDYGLITRLDETPTPSAQAFIEVLRGVAGVRPEPPHDEGGTAGRPA</sequence>
<evidence type="ECO:0000313" key="7">
    <source>
        <dbReference type="Proteomes" id="UP001528672"/>
    </source>
</evidence>
<dbReference type="InterPro" id="IPR050950">
    <property type="entry name" value="HTH-type_LysR_regulators"/>
</dbReference>
<evidence type="ECO:0000256" key="2">
    <source>
        <dbReference type="ARBA" id="ARBA00023015"/>
    </source>
</evidence>
<dbReference type="Pfam" id="PF00126">
    <property type="entry name" value="HTH_1"/>
    <property type="match status" value="1"/>
</dbReference>
<evidence type="ECO:0000313" key="6">
    <source>
        <dbReference type="EMBL" id="MDD0814016.1"/>
    </source>
</evidence>
<comment type="caution">
    <text evidence="6">The sequence shown here is derived from an EMBL/GenBank/DDBJ whole genome shotgun (WGS) entry which is preliminary data.</text>
</comment>
<dbReference type="Gene3D" id="3.40.190.290">
    <property type="match status" value="1"/>
</dbReference>
<dbReference type="Proteomes" id="UP001528672">
    <property type="component" value="Unassembled WGS sequence"/>
</dbReference>
<keyword evidence="2" id="KW-0805">Transcription regulation</keyword>
<keyword evidence="4" id="KW-0804">Transcription</keyword>
<keyword evidence="7" id="KW-1185">Reference proteome</keyword>
<gene>
    <name evidence="6" type="ORF">PSQ39_05165</name>
</gene>
<evidence type="ECO:0000259" key="5">
    <source>
        <dbReference type="PROSITE" id="PS50931"/>
    </source>
</evidence>
<keyword evidence="3" id="KW-0238">DNA-binding</keyword>
<dbReference type="Gene3D" id="1.10.10.10">
    <property type="entry name" value="Winged helix-like DNA-binding domain superfamily/Winged helix DNA-binding domain"/>
    <property type="match status" value="1"/>
</dbReference>
<dbReference type="SUPFAM" id="SSF46785">
    <property type="entry name" value="Winged helix' DNA-binding domain"/>
    <property type="match status" value="1"/>
</dbReference>
<proteinExistence type="inferred from homology"/>
<dbReference type="PROSITE" id="PS50931">
    <property type="entry name" value="HTH_LYSR"/>
    <property type="match status" value="1"/>
</dbReference>
<dbReference type="EMBL" id="JAQSIO010000002">
    <property type="protein sequence ID" value="MDD0814016.1"/>
    <property type="molecule type" value="Genomic_DNA"/>
</dbReference>
<feature type="domain" description="HTH lysR-type" evidence="5">
    <location>
        <begin position="22"/>
        <end position="79"/>
    </location>
</feature>
<comment type="similarity">
    <text evidence="1">Belongs to the LysR transcriptional regulatory family.</text>
</comment>
<dbReference type="PANTHER" id="PTHR30419:SF8">
    <property type="entry name" value="NITROGEN ASSIMILATION TRANSCRIPTIONAL ACTIVATOR-RELATED"/>
    <property type="match status" value="1"/>
</dbReference>
<dbReference type="InterPro" id="IPR036388">
    <property type="entry name" value="WH-like_DNA-bd_sf"/>
</dbReference>
<evidence type="ECO:0000256" key="4">
    <source>
        <dbReference type="ARBA" id="ARBA00023163"/>
    </source>
</evidence>
<name>A0ABT5MBR2_9BURK</name>
<dbReference type="InterPro" id="IPR005119">
    <property type="entry name" value="LysR_subst-bd"/>
</dbReference>
<dbReference type="InterPro" id="IPR000847">
    <property type="entry name" value="LysR_HTH_N"/>
</dbReference>
<dbReference type="PANTHER" id="PTHR30419">
    <property type="entry name" value="HTH-TYPE TRANSCRIPTIONAL REGULATOR YBHD"/>
    <property type="match status" value="1"/>
</dbReference>
<dbReference type="SUPFAM" id="SSF53850">
    <property type="entry name" value="Periplasmic binding protein-like II"/>
    <property type="match status" value="1"/>
</dbReference>
<organism evidence="6 7">
    <name type="scientific">Curvibacter microcysteis</name>
    <dbReference type="NCBI Taxonomy" id="3026419"/>
    <lineage>
        <taxon>Bacteria</taxon>
        <taxon>Pseudomonadati</taxon>
        <taxon>Pseudomonadota</taxon>
        <taxon>Betaproteobacteria</taxon>
        <taxon>Burkholderiales</taxon>
        <taxon>Comamonadaceae</taxon>
        <taxon>Curvibacter</taxon>
    </lineage>
</organism>
<protein>
    <submittedName>
        <fullName evidence="6">LysR substrate-binding domain-containing protein</fullName>
    </submittedName>
</protein>
<dbReference type="RefSeq" id="WP_273925653.1">
    <property type="nucleotide sequence ID" value="NZ_JAQSIO010000002.1"/>
</dbReference>
<dbReference type="InterPro" id="IPR036390">
    <property type="entry name" value="WH_DNA-bd_sf"/>
</dbReference>
<evidence type="ECO:0000256" key="1">
    <source>
        <dbReference type="ARBA" id="ARBA00009437"/>
    </source>
</evidence>
<reference evidence="6 7" key="1">
    <citation type="submission" date="2023-02" db="EMBL/GenBank/DDBJ databases">
        <title>Bacterial whole genome sequence for Curvibacter sp. HBC28.</title>
        <authorList>
            <person name="Le V."/>
            <person name="Ko S.-R."/>
            <person name="Ahn C.-Y."/>
            <person name="Oh H.-M."/>
        </authorList>
    </citation>
    <scope>NUCLEOTIDE SEQUENCE [LARGE SCALE GENOMIC DNA]</scope>
    <source>
        <strain evidence="6 7">HBC28</strain>
    </source>
</reference>